<evidence type="ECO:0000313" key="11">
    <source>
        <dbReference type="Proteomes" id="UP000748025"/>
    </source>
</evidence>
<dbReference type="EMBL" id="SRPW01000319">
    <property type="protein sequence ID" value="KAG6015733.1"/>
    <property type="molecule type" value="Genomic_DNA"/>
</dbReference>
<keyword evidence="7 8" id="KW-0326">Glycosidase</keyword>
<evidence type="ECO:0000256" key="4">
    <source>
        <dbReference type="ARBA" id="ARBA00022525"/>
    </source>
</evidence>
<evidence type="ECO:0000256" key="1">
    <source>
        <dbReference type="ARBA" id="ARBA00001462"/>
    </source>
</evidence>
<dbReference type="PANTHER" id="PTHR40631">
    <property type="entry name" value="ALPHA-L-ARABINOFURANOSIDASE AXHA-2-RELATED"/>
    <property type="match status" value="1"/>
</dbReference>
<proteinExistence type="inferred from homology"/>
<dbReference type="OrthoDB" id="3156236at2759"/>
<keyword evidence="11" id="KW-1185">Reference proteome</keyword>
<dbReference type="GO" id="GO:0045493">
    <property type="term" value="P:xylan catabolic process"/>
    <property type="evidence" value="ECO:0007669"/>
    <property type="project" value="UniProtKB-UniRule"/>
</dbReference>
<gene>
    <name evidence="10" type="ORF">E4U43_004902</name>
</gene>
<feature type="chain" id="PRO_5040499419" description="Alpha-L-arabinofuranosidase" evidence="9">
    <location>
        <begin position="19"/>
        <end position="349"/>
    </location>
</feature>
<comment type="catalytic activity">
    <reaction evidence="1 8">
        <text>Hydrolysis of terminal non-reducing alpha-L-arabinofuranoside residues in alpha-L-arabinosides.</text>
        <dbReference type="EC" id="3.2.1.55"/>
    </reaction>
</comment>
<comment type="caution">
    <text evidence="10">The sequence shown here is derived from an EMBL/GenBank/DDBJ whole genome shotgun (WGS) entry which is preliminary data.</text>
</comment>
<dbReference type="SUPFAM" id="SSF75005">
    <property type="entry name" value="Arabinanase/levansucrase/invertase"/>
    <property type="match status" value="1"/>
</dbReference>
<evidence type="ECO:0000256" key="3">
    <source>
        <dbReference type="ARBA" id="ARBA00007396"/>
    </source>
</evidence>
<comment type="function">
    <text evidence="8">Alpha-L-arabinofuranosidase involved in the hydrolysis of xylan, a major structural heterogeneous polysaccharide found in plant biomass representing the second most abundant polysaccharide in the biosphere, after cellulose.</text>
</comment>
<comment type="subcellular location">
    <subcellularLocation>
        <location evidence="2 8">Secreted</location>
    </subcellularLocation>
</comment>
<comment type="similarity">
    <text evidence="3 8">Belongs to the glycosyl hydrolase 62 family.</text>
</comment>
<dbReference type="Proteomes" id="UP000748025">
    <property type="component" value="Unassembled WGS sequence"/>
</dbReference>
<dbReference type="GO" id="GO:0046373">
    <property type="term" value="P:L-arabinose metabolic process"/>
    <property type="evidence" value="ECO:0007669"/>
    <property type="project" value="UniProtKB-UniRule"/>
</dbReference>
<evidence type="ECO:0000256" key="5">
    <source>
        <dbReference type="ARBA" id="ARBA00022729"/>
    </source>
</evidence>
<keyword evidence="4 8" id="KW-0964">Secreted</keyword>
<dbReference type="Pfam" id="PF03664">
    <property type="entry name" value="Glyco_hydro_62"/>
    <property type="match status" value="1"/>
</dbReference>
<evidence type="ECO:0000256" key="7">
    <source>
        <dbReference type="ARBA" id="ARBA00023295"/>
    </source>
</evidence>
<accession>A0A9P7NF02</accession>
<evidence type="ECO:0000256" key="8">
    <source>
        <dbReference type="RuleBase" id="RU368117"/>
    </source>
</evidence>
<dbReference type="EC" id="3.2.1.55" evidence="8"/>
<dbReference type="GO" id="GO:0005576">
    <property type="term" value="C:extracellular region"/>
    <property type="evidence" value="ECO:0007669"/>
    <property type="project" value="UniProtKB-SubCell"/>
</dbReference>
<evidence type="ECO:0000256" key="9">
    <source>
        <dbReference type="SAM" id="SignalP"/>
    </source>
</evidence>
<dbReference type="InterPro" id="IPR023296">
    <property type="entry name" value="Glyco_hydro_beta-prop_sf"/>
</dbReference>
<name>A0A9P7NF02_9HYPO</name>
<dbReference type="InterPro" id="IPR005193">
    <property type="entry name" value="GH62_arabinosidase"/>
</dbReference>
<sequence>MRFFSLAWIGVAASAALCSPAGSPPDSLAHRSSLPSSFSWTSSQPYIWPKDKARGDYGIKDPSVIFHDGKYHVFASTAKKAGYSLVYLSFADWSEAESATFHYLDMTPIGKGYRAAPQVFYHSKQKIWYLVYQAHGASFSTNSDITNPNGWTAPQSFYTSTPASIQSRMGRGQWVDMWTICESDLCHMFSSDDAGNLYRAQTSASDFPKGFGQPTVVMHEANMWKLYEASCVYNVGGGSYLLIVEAAGNDGWRYFRSWTSNSLSGQWKSLASTEQNPFIRSNNVKFADGKAWTKAFSHGEVVRSNVDETMTIDPCKMQFLYQGYDPSANGADYNNLPYKLALLTQEGGC</sequence>
<feature type="signal peptide" evidence="9">
    <location>
        <begin position="1"/>
        <end position="18"/>
    </location>
</feature>
<evidence type="ECO:0000256" key="2">
    <source>
        <dbReference type="ARBA" id="ARBA00004613"/>
    </source>
</evidence>
<dbReference type="GO" id="GO:0046556">
    <property type="term" value="F:alpha-L-arabinofuranosidase activity"/>
    <property type="evidence" value="ECO:0007669"/>
    <property type="project" value="UniProtKB-UniRule"/>
</dbReference>
<evidence type="ECO:0000313" key="10">
    <source>
        <dbReference type="EMBL" id="KAG6015733.1"/>
    </source>
</evidence>
<reference evidence="10" key="1">
    <citation type="journal article" date="2020" name="bioRxiv">
        <title>Whole genome comparisons of ergot fungi reveals the divergence and evolution of species within the genus Claviceps are the result of varying mechanisms driving genome evolution and host range expansion.</title>
        <authorList>
            <person name="Wyka S.A."/>
            <person name="Mondo S.J."/>
            <person name="Liu M."/>
            <person name="Dettman J."/>
            <person name="Nalam V."/>
            <person name="Broders K.D."/>
        </authorList>
    </citation>
    <scope>NUCLEOTIDE SEQUENCE</scope>
    <source>
        <strain evidence="10">CCC 602</strain>
    </source>
</reference>
<dbReference type="PANTHER" id="PTHR40631:SF2">
    <property type="entry name" value="ALPHA-L-ARABINOFURANOSIDASE"/>
    <property type="match status" value="1"/>
</dbReference>
<dbReference type="AlphaFoldDB" id="A0A9P7NF02"/>
<keyword evidence="6 8" id="KW-0378">Hydrolase</keyword>
<dbReference type="Gene3D" id="2.115.10.20">
    <property type="entry name" value="Glycosyl hydrolase domain, family 43"/>
    <property type="match status" value="1"/>
</dbReference>
<keyword evidence="5 8" id="KW-0732">Signal</keyword>
<organism evidence="10 11">
    <name type="scientific">Claviceps pusilla</name>
    <dbReference type="NCBI Taxonomy" id="123648"/>
    <lineage>
        <taxon>Eukaryota</taxon>
        <taxon>Fungi</taxon>
        <taxon>Dikarya</taxon>
        <taxon>Ascomycota</taxon>
        <taxon>Pezizomycotina</taxon>
        <taxon>Sordariomycetes</taxon>
        <taxon>Hypocreomycetidae</taxon>
        <taxon>Hypocreales</taxon>
        <taxon>Clavicipitaceae</taxon>
        <taxon>Claviceps</taxon>
    </lineage>
</organism>
<dbReference type="CDD" id="cd08987">
    <property type="entry name" value="GH62"/>
    <property type="match status" value="1"/>
</dbReference>
<evidence type="ECO:0000256" key="6">
    <source>
        <dbReference type="ARBA" id="ARBA00022801"/>
    </source>
</evidence>
<protein>
    <recommendedName>
        <fullName evidence="8">Alpha-L-arabinofuranosidase</fullName>
        <ecNumber evidence="8">3.2.1.55</ecNumber>
    </recommendedName>
</protein>